<dbReference type="PANTHER" id="PTHR30383">
    <property type="entry name" value="THIOESTERASE 1/PROTEASE 1/LYSOPHOSPHOLIPASE L1"/>
    <property type="match status" value="1"/>
</dbReference>
<protein>
    <recommendedName>
        <fullName evidence="2">SGNH hydrolase-type esterase domain-containing protein</fullName>
    </recommendedName>
</protein>
<dbReference type="SUPFAM" id="SSF52266">
    <property type="entry name" value="SGNH hydrolase"/>
    <property type="match status" value="1"/>
</dbReference>
<accession>A0A7K0EMR1</accession>
<feature type="signal peptide" evidence="1">
    <location>
        <begin position="1"/>
        <end position="19"/>
    </location>
</feature>
<dbReference type="AlphaFoldDB" id="A0A7K0EMR1"/>
<dbReference type="Gene3D" id="3.40.50.1110">
    <property type="entry name" value="SGNH hydrolase"/>
    <property type="match status" value="1"/>
</dbReference>
<dbReference type="InterPro" id="IPR051532">
    <property type="entry name" value="Ester_Hydrolysis_Enzymes"/>
</dbReference>
<gene>
    <name evidence="3" type="ORF">GJJ30_17720</name>
</gene>
<evidence type="ECO:0000313" key="4">
    <source>
        <dbReference type="Proteomes" id="UP000441754"/>
    </source>
</evidence>
<keyword evidence="4" id="KW-1185">Reference proteome</keyword>
<dbReference type="GO" id="GO:0004622">
    <property type="term" value="F:phosphatidylcholine lysophospholipase activity"/>
    <property type="evidence" value="ECO:0007669"/>
    <property type="project" value="TreeGrafter"/>
</dbReference>
<sequence>MRFLLLLFLLLSLPGFSQPKVRIACVGNSITHGTVLPEREKNSYPAQLAVLLGEKYEVKNFGKSGATLLRKGNLPYWTSTEYRQALDFQPDWVFIKLGTNDSKPMNRVYLKEYEQDYKDLIASFQQLPNRPRVVLLTPVPVFSTDSTGITASAVEKQIIPAVRQVTYETGCEVINLYNLFLDAPELVPDKVHPNVEGTARIARRISEFISRKEETGFDLIKNANLTTQRFNFYGFQGHDFTFQGHNAKIVTPKRAAPGHPWIWRARFWGHEPQTDIALLERGFHVVYCDVAELFGNDEAIATWDAYYKLLTKAGLAPKSAMEGMSRGGVYIYRWAVRYPDRVAAIYADAPVLDLKSWPGGKGKGSGGPKDWETFKKDFNLKTEEEALAFRGNPIDLTSEIVKAGFPLLHVVGDADEAVPVDENTNPFEQKIKAAGGQIQVIHKPLIGHHPHSLPNPQPIVDFILKATGF</sequence>
<dbReference type="EMBL" id="WJXZ01000011">
    <property type="protein sequence ID" value="MRS63143.1"/>
    <property type="molecule type" value="Genomic_DNA"/>
</dbReference>
<dbReference type="OrthoDB" id="9796689at2"/>
<dbReference type="Pfam" id="PF13472">
    <property type="entry name" value="Lipase_GDSL_2"/>
    <property type="match status" value="1"/>
</dbReference>
<evidence type="ECO:0000256" key="1">
    <source>
        <dbReference type="SAM" id="SignalP"/>
    </source>
</evidence>
<reference evidence="3 4" key="1">
    <citation type="journal article" date="2018" name="Antonie Van Leeuwenhoek">
        <title>Larkinella terrae sp. nov., isolated from soil on Jeju Island, South Korea.</title>
        <authorList>
            <person name="Ten L.N."/>
            <person name="Jeon J."/>
            <person name="Park S.J."/>
            <person name="Park S."/>
            <person name="Lee S.Y."/>
            <person name="Kim M.K."/>
            <person name="Jung H.Y."/>
        </authorList>
    </citation>
    <scope>NUCLEOTIDE SEQUENCE [LARGE SCALE GENOMIC DNA]</scope>
    <source>
        <strain evidence="3 4">KCTC 52001</strain>
    </source>
</reference>
<evidence type="ECO:0000259" key="2">
    <source>
        <dbReference type="Pfam" id="PF13472"/>
    </source>
</evidence>
<evidence type="ECO:0000313" key="3">
    <source>
        <dbReference type="EMBL" id="MRS63143.1"/>
    </source>
</evidence>
<organism evidence="3 4">
    <name type="scientific">Larkinella terrae</name>
    <dbReference type="NCBI Taxonomy" id="2025311"/>
    <lineage>
        <taxon>Bacteria</taxon>
        <taxon>Pseudomonadati</taxon>
        <taxon>Bacteroidota</taxon>
        <taxon>Cytophagia</taxon>
        <taxon>Cytophagales</taxon>
        <taxon>Spirosomataceae</taxon>
        <taxon>Larkinella</taxon>
    </lineage>
</organism>
<dbReference type="Proteomes" id="UP000441754">
    <property type="component" value="Unassembled WGS sequence"/>
</dbReference>
<dbReference type="PANTHER" id="PTHR30383:SF5">
    <property type="entry name" value="SGNH HYDROLASE-TYPE ESTERASE DOMAIN-CONTAINING PROTEIN"/>
    <property type="match status" value="1"/>
</dbReference>
<keyword evidence="1" id="KW-0732">Signal</keyword>
<dbReference type="RefSeq" id="WP_154176521.1">
    <property type="nucleotide sequence ID" value="NZ_WJXZ01000011.1"/>
</dbReference>
<dbReference type="SUPFAM" id="SSF53474">
    <property type="entry name" value="alpha/beta-Hydrolases"/>
    <property type="match status" value="1"/>
</dbReference>
<dbReference type="Gene3D" id="3.40.50.1820">
    <property type="entry name" value="alpha/beta hydrolase"/>
    <property type="match status" value="1"/>
</dbReference>
<proteinExistence type="predicted"/>
<dbReference type="InterPro" id="IPR036514">
    <property type="entry name" value="SGNH_hydro_sf"/>
</dbReference>
<feature type="chain" id="PRO_5029628676" description="SGNH hydrolase-type esterase domain-containing protein" evidence="1">
    <location>
        <begin position="20"/>
        <end position="469"/>
    </location>
</feature>
<dbReference type="InterPro" id="IPR013830">
    <property type="entry name" value="SGNH_hydro"/>
</dbReference>
<feature type="domain" description="SGNH hydrolase-type esterase" evidence="2">
    <location>
        <begin position="25"/>
        <end position="199"/>
    </location>
</feature>
<name>A0A7K0EMR1_9BACT</name>
<comment type="caution">
    <text evidence="3">The sequence shown here is derived from an EMBL/GenBank/DDBJ whole genome shotgun (WGS) entry which is preliminary data.</text>
</comment>
<dbReference type="InterPro" id="IPR029058">
    <property type="entry name" value="AB_hydrolase_fold"/>
</dbReference>